<sequence>MNLVETIKSMVDDGYVISFSKADLPMDGIYITIKKDGINTRQVIPEDELKSSNLSADELLATVIEHLKGWYL</sequence>
<dbReference type="OrthoDB" id="9891681at2"/>
<proteinExistence type="predicted"/>
<accession>A0A4Q7NXH7</accession>
<dbReference type="Proteomes" id="UP000292927">
    <property type="component" value="Unassembled WGS sequence"/>
</dbReference>
<keyword evidence="2" id="KW-1185">Reference proteome</keyword>
<dbReference type="AlphaFoldDB" id="A0A4Q7NXH7"/>
<dbReference type="EMBL" id="SGXF01000010">
    <property type="protein sequence ID" value="RZS92083.1"/>
    <property type="molecule type" value="Genomic_DNA"/>
</dbReference>
<gene>
    <name evidence="1" type="ORF">EV209_3204</name>
</gene>
<organism evidence="1 2">
    <name type="scientific">Cuneatibacter caecimuris</name>
    <dbReference type="NCBI Taxonomy" id="1796618"/>
    <lineage>
        <taxon>Bacteria</taxon>
        <taxon>Bacillati</taxon>
        <taxon>Bacillota</taxon>
        <taxon>Clostridia</taxon>
        <taxon>Lachnospirales</taxon>
        <taxon>Lachnospiraceae</taxon>
        <taxon>Cuneatibacter</taxon>
    </lineage>
</organism>
<evidence type="ECO:0000313" key="2">
    <source>
        <dbReference type="Proteomes" id="UP000292927"/>
    </source>
</evidence>
<name>A0A4Q7NXH7_9FIRM</name>
<protein>
    <submittedName>
        <fullName evidence="1">Uncharacterized protein</fullName>
    </submittedName>
</protein>
<reference evidence="1 2" key="1">
    <citation type="submission" date="2019-02" db="EMBL/GenBank/DDBJ databases">
        <title>Genomic Encyclopedia of Type Strains, Phase IV (KMG-IV): sequencing the most valuable type-strain genomes for metagenomic binning, comparative biology and taxonomic classification.</title>
        <authorList>
            <person name="Goeker M."/>
        </authorList>
    </citation>
    <scope>NUCLEOTIDE SEQUENCE [LARGE SCALE GENOMIC DNA]</scope>
    <source>
        <strain evidence="1 2">DSM 29486</strain>
    </source>
</reference>
<dbReference type="RefSeq" id="WP_130436410.1">
    <property type="nucleotide sequence ID" value="NZ_SGXF01000010.1"/>
</dbReference>
<evidence type="ECO:0000313" key="1">
    <source>
        <dbReference type="EMBL" id="RZS92083.1"/>
    </source>
</evidence>
<comment type="caution">
    <text evidence="1">The sequence shown here is derived from an EMBL/GenBank/DDBJ whole genome shotgun (WGS) entry which is preliminary data.</text>
</comment>